<protein>
    <submittedName>
        <fullName evidence="6">Uncharacterized protein</fullName>
    </submittedName>
</protein>
<dbReference type="STRING" id="1051616.A0A3M9Y3N2"/>
<keyword evidence="7" id="KW-1185">Reference proteome</keyword>
<evidence type="ECO:0000313" key="6">
    <source>
        <dbReference type="EMBL" id="RNJ55083.1"/>
    </source>
</evidence>
<keyword evidence="3 5" id="KW-1133">Transmembrane helix</keyword>
<organism evidence="6 7">
    <name type="scientific">Verticillium nonalfalfae</name>
    <dbReference type="NCBI Taxonomy" id="1051616"/>
    <lineage>
        <taxon>Eukaryota</taxon>
        <taxon>Fungi</taxon>
        <taxon>Dikarya</taxon>
        <taxon>Ascomycota</taxon>
        <taxon>Pezizomycotina</taxon>
        <taxon>Sordariomycetes</taxon>
        <taxon>Hypocreomycetidae</taxon>
        <taxon>Glomerellales</taxon>
        <taxon>Plectosphaerellaceae</taxon>
        <taxon>Verticillium</taxon>
    </lineage>
</organism>
<feature type="transmembrane region" description="Helical" evidence="5">
    <location>
        <begin position="211"/>
        <end position="232"/>
    </location>
</feature>
<accession>A0A3M9Y3N2</accession>
<dbReference type="RefSeq" id="XP_028493241.1">
    <property type="nucleotide sequence ID" value="XM_028643106.1"/>
</dbReference>
<comment type="subcellular location">
    <subcellularLocation>
        <location evidence="1">Membrane</location>
        <topology evidence="1">Multi-pass membrane protein</topology>
    </subcellularLocation>
</comment>
<evidence type="ECO:0000256" key="3">
    <source>
        <dbReference type="ARBA" id="ARBA00022989"/>
    </source>
</evidence>
<gene>
    <name evidence="6" type="ORF">D7B24_009028</name>
</gene>
<dbReference type="Pfam" id="PF04479">
    <property type="entry name" value="RTA1"/>
    <property type="match status" value="1"/>
</dbReference>
<dbReference type="EMBL" id="RBVV01000086">
    <property type="protein sequence ID" value="RNJ55083.1"/>
    <property type="molecule type" value="Genomic_DNA"/>
</dbReference>
<comment type="caution">
    <text evidence="6">The sequence shown here is derived from an EMBL/GenBank/DDBJ whole genome shotgun (WGS) entry which is preliminary data.</text>
</comment>
<feature type="transmembrane region" description="Helical" evidence="5">
    <location>
        <begin position="121"/>
        <end position="143"/>
    </location>
</feature>
<evidence type="ECO:0000256" key="5">
    <source>
        <dbReference type="SAM" id="Phobius"/>
    </source>
</evidence>
<feature type="transmembrane region" description="Helical" evidence="5">
    <location>
        <begin position="43"/>
        <end position="65"/>
    </location>
</feature>
<evidence type="ECO:0000256" key="2">
    <source>
        <dbReference type="ARBA" id="ARBA00022692"/>
    </source>
</evidence>
<name>A0A3M9Y3N2_9PEZI</name>
<dbReference type="AlphaFoldDB" id="A0A3M9Y3N2"/>
<keyword evidence="4 5" id="KW-0472">Membrane</keyword>
<dbReference type="Proteomes" id="UP000267145">
    <property type="component" value="Unassembled WGS sequence"/>
</dbReference>
<dbReference type="PANTHER" id="PTHR31465">
    <property type="entry name" value="PROTEIN RTA1-RELATED"/>
    <property type="match status" value="1"/>
</dbReference>
<evidence type="ECO:0000256" key="4">
    <source>
        <dbReference type="ARBA" id="ARBA00023136"/>
    </source>
</evidence>
<sequence>MALPRSIPMATLFLRASVKPEVEVIGCAGRIISRNATDELLPYIIQSIFLLIPPSLFAASIYMVLGRIIRGLGPLTEAYSIIRVKWLTTLFVVGDVFAFLVQGGGAGLMASVDTRDMGNKIVIAGLFVQIAFFGLFVAASIIFDMRYRRSLTGGFSMLNSSITQLQSTPPFDWQALIMMLYATSGLILFRCIFRIIEYIMGPNAYLLVNEWPLYVFDLTLMVITMGIFLVWYPSMIKSFSDNSEPRDIEMVTENTKNSGFWQSARHHATLRDAERLILWIGKAYQDINLSDLKS</sequence>
<dbReference type="InterPro" id="IPR007568">
    <property type="entry name" value="RTA1"/>
</dbReference>
<evidence type="ECO:0000313" key="7">
    <source>
        <dbReference type="Proteomes" id="UP000267145"/>
    </source>
</evidence>
<feature type="transmembrane region" description="Helical" evidence="5">
    <location>
        <begin position="175"/>
        <end position="196"/>
    </location>
</feature>
<reference evidence="6 7" key="1">
    <citation type="submission" date="2018-10" db="EMBL/GenBank/DDBJ databases">
        <title>Genome sequence of Verticillium nonalfalfae VnAa140.</title>
        <authorList>
            <person name="Stajich J.E."/>
            <person name="Kasson M.T."/>
        </authorList>
    </citation>
    <scope>NUCLEOTIDE SEQUENCE [LARGE SCALE GENOMIC DNA]</scope>
    <source>
        <strain evidence="6 7">VnAa140</strain>
    </source>
</reference>
<dbReference type="GO" id="GO:0016020">
    <property type="term" value="C:membrane"/>
    <property type="evidence" value="ECO:0007669"/>
    <property type="project" value="UniProtKB-SubCell"/>
</dbReference>
<proteinExistence type="predicted"/>
<keyword evidence="2 5" id="KW-0812">Transmembrane</keyword>
<dbReference type="PANTHER" id="PTHR31465:SF27">
    <property type="entry name" value="DOMAIN PROTEIN, PUTATIVE (AFU_ORTHOLOGUE AFUA_3G01030)-RELATED"/>
    <property type="match status" value="1"/>
</dbReference>
<feature type="transmembrane region" description="Helical" evidence="5">
    <location>
        <begin position="86"/>
        <end position="109"/>
    </location>
</feature>
<evidence type="ECO:0000256" key="1">
    <source>
        <dbReference type="ARBA" id="ARBA00004141"/>
    </source>
</evidence>
<dbReference type="GeneID" id="39612717"/>